<gene>
    <name evidence="1" type="ORF">BV22DRAFT_1120376</name>
</gene>
<comment type="caution">
    <text evidence="1">The sequence shown here is derived from an EMBL/GenBank/DDBJ whole genome shotgun (WGS) entry which is preliminary data.</text>
</comment>
<organism evidence="1 2">
    <name type="scientific">Leucogyrophana mollusca</name>
    <dbReference type="NCBI Taxonomy" id="85980"/>
    <lineage>
        <taxon>Eukaryota</taxon>
        <taxon>Fungi</taxon>
        <taxon>Dikarya</taxon>
        <taxon>Basidiomycota</taxon>
        <taxon>Agaricomycotina</taxon>
        <taxon>Agaricomycetes</taxon>
        <taxon>Agaricomycetidae</taxon>
        <taxon>Boletales</taxon>
        <taxon>Boletales incertae sedis</taxon>
        <taxon>Leucogyrophana</taxon>
    </lineage>
</organism>
<sequence>MALRQPVRVTYAHKRGRAQATNQLPSSPLEPLDPDREDVTRSEMARRMLKRSRRVANAEQAVDNTSNRPRARERITKKSRRSEPIAQLTDPNIMTMDDLLPADASSFQTPFPASDYVNSSSLTRPMVPEALSPVPVARRILSRTSSRNLKENGRTSRPLASPFHSRPGSTAPSPRSKGQTAKGPRAPLHAKSRTLSGAFEENGTRRTSRKDSSVSLHNSSKNSPAKSTMHHRYPSNPTPSYMLQHVTQQEWMVPPKALSRPSAAAVRTPPHASPTSTQSSVSFLGDRPQFYSTPLQHRMGSRTGLAAPDVSPAIFGAVERVDQPTADDDVEMADARKAQHRQVAHIKARPMKLEIPLCPKIKRPMFSLPANRRTHRHFAA</sequence>
<protein>
    <submittedName>
        <fullName evidence="1">Uncharacterized protein</fullName>
    </submittedName>
</protein>
<dbReference type="EMBL" id="MU266432">
    <property type="protein sequence ID" value="KAH7924160.1"/>
    <property type="molecule type" value="Genomic_DNA"/>
</dbReference>
<evidence type="ECO:0000313" key="1">
    <source>
        <dbReference type="EMBL" id="KAH7924160.1"/>
    </source>
</evidence>
<evidence type="ECO:0000313" key="2">
    <source>
        <dbReference type="Proteomes" id="UP000790709"/>
    </source>
</evidence>
<reference evidence="1" key="1">
    <citation type="journal article" date="2021" name="New Phytol.">
        <title>Evolutionary innovations through gain and loss of genes in the ectomycorrhizal Boletales.</title>
        <authorList>
            <person name="Wu G."/>
            <person name="Miyauchi S."/>
            <person name="Morin E."/>
            <person name="Kuo A."/>
            <person name="Drula E."/>
            <person name="Varga T."/>
            <person name="Kohler A."/>
            <person name="Feng B."/>
            <person name="Cao Y."/>
            <person name="Lipzen A."/>
            <person name="Daum C."/>
            <person name="Hundley H."/>
            <person name="Pangilinan J."/>
            <person name="Johnson J."/>
            <person name="Barry K."/>
            <person name="LaButti K."/>
            <person name="Ng V."/>
            <person name="Ahrendt S."/>
            <person name="Min B."/>
            <person name="Choi I.G."/>
            <person name="Park H."/>
            <person name="Plett J.M."/>
            <person name="Magnuson J."/>
            <person name="Spatafora J.W."/>
            <person name="Nagy L.G."/>
            <person name="Henrissat B."/>
            <person name="Grigoriev I.V."/>
            <person name="Yang Z.L."/>
            <person name="Xu J."/>
            <person name="Martin F.M."/>
        </authorList>
    </citation>
    <scope>NUCLEOTIDE SEQUENCE</scope>
    <source>
        <strain evidence="1">KUC20120723A-06</strain>
    </source>
</reference>
<dbReference type="Proteomes" id="UP000790709">
    <property type="component" value="Unassembled WGS sequence"/>
</dbReference>
<keyword evidence="2" id="KW-1185">Reference proteome</keyword>
<accession>A0ACB8BEH7</accession>
<name>A0ACB8BEH7_9AGAM</name>
<proteinExistence type="predicted"/>